<dbReference type="GO" id="GO:0006402">
    <property type="term" value="P:mRNA catabolic process"/>
    <property type="evidence" value="ECO:0007669"/>
    <property type="project" value="TreeGrafter"/>
</dbReference>
<feature type="region of interest" description="Disordered" evidence="11">
    <location>
        <begin position="70"/>
        <end position="297"/>
    </location>
</feature>
<dbReference type="NCBIfam" id="TIGR02063">
    <property type="entry name" value="RNase_R"/>
    <property type="match status" value="1"/>
</dbReference>
<feature type="compositionally biased region" description="Basic residues" evidence="11">
    <location>
        <begin position="82"/>
        <end position="184"/>
    </location>
</feature>
<dbReference type="EC" id="3.1.13.1" evidence="10"/>
<protein>
    <recommendedName>
        <fullName evidence="10">Ribonuclease R</fullName>
        <shortName evidence="10">RNase R</shortName>
        <ecNumber evidence="10">3.1.13.1</ecNumber>
    </recommendedName>
</protein>
<evidence type="ECO:0000256" key="11">
    <source>
        <dbReference type="SAM" id="MobiDB-lite"/>
    </source>
</evidence>
<keyword evidence="14" id="KW-1185">Reference proteome</keyword>
<evidence type="ECO:0000256" key="7">
    <source>
        <dbReference type="ARBA" id="ARBA00022801"/>
    </source>
</evidence>
<dbReference type="PROSITE" id="PS50126">
    <property type="entry name" value="S1"/>
    <property type="match status" value="1"/>
</dbReference>
<evidence type="ECO:0000256" key="1">
    <source>
        <dbReference type="ARBA" id="ARBA00001849"/>
    </source>
</evidence>
<dbReference type="EMBL" id="CP001804">
    <property type="protein sequence ID" value="ACY17449.1"/>
    <property type="molecule type" value="Genomic_DNA"/>
</dbReference>
<dbReference type="GO" id="GO:0030261">
    <property type="term" value="P:chromosome condensation"/>
    <property type="evidence" value="ECO:0007669"/>
    <property type="project" value="InterPro"/>
</dbReference>
<gene>
    <name evidence="10" type="primary">rnr</name>
    <name evidence="13" type="ordered locus">Hoch_4960</name>
</gene>
<dbReference type="InterPro" id="IPR050180">
    <property type="entry name" value="RNR_Ribonuclease"/>
</dbReference>
<comment type="catalytic activity">
    <reaction evidence="1 10">
        <text>Exonucleolytic cleavage in the 3'- to 5'-direction to yield nucleoside 5'-phosphates.</text>
        <dbReference type="EC" id="3.1.13.1"/>
    </reaction>
</comment>
<feature type="compositionally biased region" description="Low complexity" evidence="11">
    <location>
        <begin position="70"/>
        <end position="81"/>
    </location>
</feature>
<evidence type="ECO:0000256" key="10">
    <source>
        <dbReference type="HAMAP-Rule" id="MF_01895"/>
    </source>
</evidence>
<dbReference type="SUPFAM" id="SSF50249">
    <property type="entry name" value="Nucleic acid-binding proteins"/>
    <property type="match status" value="3"/>
</dbReference>
<dbReference type="Pfam" id="PF07382">
    <property type="entry name" value="HC2"/>
    <property type="match status" value="1"/>
</dbReference>
<evidence type="ECO:0000256" key="3">
    <source>
        <dbReference type="ARBA" id="ARBA00004496"/>
    </source>
</evidence>
<dbReference type="InterPro" id="IPR011805">
    <property type="entry name" value="RNase_R"/>
</dbReference>
<evidence type="ECO:0000256" key="4">
    <source>
        <dbReference type="ARBA" id="ARBA00008424"/>
    </source>
</evidence>
<dbReference type="InterPro" id="IPR003029">
    <property type="entry name" value="S1_domain"/>
</dbReference>
<evidence type="ECO:0000256" key="8">
    <source>
        <dbReference type="ARBA" id="ARBA00022839"/>
    </source>
</evidence>
<dbReference type="InterPro" id="IPR001900">
    <property type="entry name" value="RNase_II/R"/>
</dbReference>
<dbReference type="InterPro" id="IPR013223">
    <property type="entry name" value="RNase_B_OB_dom"/>
</dbReference>
<evidence type="ECO:0000256" key="2">
    <source>
        <dbReference type="ARBA" id="ARBA00002344"/>
    </source>
</evidence>
<evidence type="ECO:0000256" key="9">
    <source>
        <dbReference type="ARBA" id="ARBA00022884"/>
    </source>
</evidence>
<dbReference type="PROSITE" id="PS01175">
    <property type="entry name" value="RIBONUCLEASE_II"/>
    <property type="match status" value="1"/>
</dbReference>
<dbReference type="GO" id="GO:0003723">
    <property type="term" value="F:RNA binding"/>
    <property type="evidence" value="ECO:0007669"/>
    <property type="project" value="UniProtKB-UniRule"/>
</dbReference>
<dbReference type="HAMAP" id="MF_01895">
    <property type="entry name" value="RNase_R"/>
    <property type="match status" value="1"/>
</dbReference>
<feature type="compositionally biased region" description="Basic residues" evidence="11">
    <location>
        <begin position="969"/>
        <end position="978"/>
    </location>
</feature>
<dbReference type="NCBIfam" id="TIGR00358">
    <property type="entry name" value="3_prime_RNase"/>
    <property type="match status" value="1"/>
</dbReference>
<dbReference type="SMART" id="SM00316">
    <property type="entry name" value="S1"/>
    <property type="match status" value="1"/>
</dbReference>
<dbReference type="Pfam" id="PF00575">
    <property type="entry name" value="S1"/>
    <property type="match status" value="1"/>
</dbReference>
<comment type="similarity">
    <text evidence="4">Belongs to the histone H1/H5 family. HCT subfamily.</text>
</comment>
<dbReference type="eggNOG" id="COG0557">
    <property type="taxonomic scope" value="Bacteria"/>
</dbReference>
<organism evidence="13 14">
    <name type="scientific">Haliangium ochraceum (strain DSM 14365 / JCM 11303 / SMP-2)</name>
    <dbReference type="NCBI Taxonomy" id="502025"/>
    <lineage>
        <taxon>Bacteria</taxon>
        <taxon>Pseudomonadati</taxon>
        <taxon>Myxococcota</taxon>
        <taxon>Polyangia</taxon>
        <taxon>Haliangiales</taxon>
        <taxon>Kofleriaceae</taxon>
        <taxon>Haliangium</taxon>
    </lineage>
</organism>
<feature type="domain" description="S1 motif" evidence="12">
    <location>
        <begin position="864"/>
        <end position="945"/>
    </location>
</feature>
<dbReference type="STRING" id="502025.Hoch_4960"/>
<dbReference type="InterPro" id="IPR012340">
    <property type="entry name" value="NA-bd_OB-fold"/>
</dbReference>
<keyword evidence="5 10" id="KW-0963">Cytoplasm</keyword>
<evidence type="ECO:0000259" key="12">
    <source>
        <dbReference type="PROSITE" id="PS50126"/>
    </source>
</evidence>
<name>D0LU85_HALO1</name>
<feature type="compositionally biased region" description="Basic residues" evidence="11">
    <location>
        <begin position="209"/>
        <end position="230"/>
    </location>
</feature>
<dbReference type="AlphaFoldDB" id="D0LU85"/>
<evidence type="ECO:0000313" key="13">
    <source>
        <dbReference type="EMBL" id="ACY17449.1"/>
    </source>
</evidence>
<dbReference type="InterPro" id="IPR022966">
    <property type="entry name" value="RNase_II/R_CS"/>
</dbReference>
<accession>D0LU85</accession>
<proteinExistence type="inferred from homology"/>
<keyword evidence="9 10" id="KW-0694">RNA-binding</keyword>
<evidence type="ECO:0000256" key="5">
    <source>
        <dbReference type="ARBA" id="ARBA00022490"/>
    </source>
</evidence>
<keyword evidence="8 10" id="KW-0269">Exonuclease</keyword>
<comment type="similarity">
    <text evidence="10">Belongs to the RNR ribonuclease family. RNase R subfamily.</text>
</comment>
<dbReference type="KEGG" id="hoh:Hoch_4960"/>
<feature type="compositionally biased region" description="Low complexity" evidence="11">
    <location>
        <begin position="243"/>
        <end position="254"/>
    </location>
</feature>
<dbReference type="Pfam" id="PF08206">
    <property type="entry name" value="OB_RNB"/>
    <property type="match status" value="1"/>
</dbReference>
<evidence type="ECO:0000313" key="14">
    <source>
        <dbReference type="Proteomes" id="UP000001880"/>
    </source>
</evidence>
<dbReference type="Pfam" id="PF17876">
    <property type="entry name" value="CSD2"/>
    <property type="match status" value="1"/>
</dbReference>
<dbReference type="GO" id="GO:0030527">
    <property type="term" value="F:structural constituent of chromatin"/>
    <property type="evidence" value="ECO:0007669"/>
    <property type="project" value="InterPro"/>
</dbReference>
<dbReference type="GO" id="GO:0008859">
    <property type="term" value="F:exoribonuclease II activity"/>
    <property type="evidence" value="ECO:0007669"/>
    <property type="project" value="UniProtKB-UniRule"/>
</dbReference>
<sequence>MTNTDLFDTGSVLAALEDAGAAGLKIAALEDALGLSDDQDGEAQRARLRRLLTKMAKDGALTRPARGVYAAPAKAATQGAKKATKKAAAKKAAAKKAATKKAATKKAATKKAATKKAATKKAATKKAATKKAATKKAATKKAATKKAATKKAATKKAATKKAATKKAATKKAATKKAATKKAATKKKDAAAKQSATKTAASDEPSTKKAAAKKAPKKKAPAKSPKSKRGAAKAAAPAHEEPASEAPEAVEDAASGEGTDEFYEPPERERLHPSQIPGAEITRTRRGETRPEEDLSRTGRITVHPAGYGFVELEDGTGTVFVPARHRGAALDGDRVVLNTWSGYKGTEGRVIEVLSRGRAKLTGTLQRTGRAVYLEPDDPRIATDYGHVPLIDGPPQSKVGQAAVVEICRYPTHERPELVGRLVRVLGKPDDPRTEIEKILAFADLPTEFPRDVARRGDETSTTVRTRDQVDRVDLRDRPFVTIDPVTARDFDDAVCIEDGPHGGPRVWVAVADVSHYVEIDDPIDREAAVRGVSVYLPDRVVPMLPLPLSAGICSLNPEVDRCAMVVRLDLTDDGRVLERDFAAAVIRSHARLDYPGVAAALSGDFRGRRDHYRPWAPALSRLAALAQRMRTRRRARGALELTLAEPYVILDADEAELVRDIVRSKGAEDVRQAYELVEEFMIAANEAVGKYFAERNLPTVWRIHAPPEPDRLHELLPVLANFGIKLTVEDIEAATKPTGMRRIIEAIEGQPAAASLSFQVLRSLKQAQYSTDPIGHFGLASPFYLHFTSPIRRYADLLVHRQLKHYLHADGKPSGGGARIPAADIDTLAERCAQISTHERRAVEVEREAVSMYRAYFMRGQVGEQFTGRVSAVTNFGAFVELDAPFVEGLIKLDDLGADAFGFDASSMRLRGRRSGLRLGLGDPVTIEVTNVSVARRRIDFKLISVAGRSSPSGGESSGEDEGTPYWKSRRSRNKRPGGRDKDRGKGKNKGKSRSGKRRSRRQ</sequence>
<feature type="compositionally biased region" description="Basic residues" evidence="11">
    <location>
        <begin position="988"/>
        <end position="1004"/>
    </location>
</feature>
<dbReference type="InterPro" id="IPR004476">
    <property type="entry name" value="RNase_II/RNase_R"/>
</dbReference>
<keyword evidence="6 10" id="KW-0540">Nuclease</keyword>
<evidence type="ECO:0000256" key="6">
    <source>
        <dbReference type="ARBA" id="ARBA00022722"/>
    </source>
</evidence>
<dbReference type="GO" id="GO:0003677">
    <property type="term" value="F:DNA binding"/>
    <property type="evidence" value="ECO:0007669"/>
    <property type="project" value="InterPro"/>
</dbReference>
<comment type="function">
    <text evidence="2">Might have a role in establishing the nucleoid structure of elementary bodies.</text>
</comment>
<feature type="compositionally biased region" description="Basic and acidic residues" evidence="11">
    <location>
        <begin position="281"/>
        <end position="296"/>
    </location>
</feature>
<dbReference type="Gene3D" id="2.40.50.140">
    <property type="entry name" value="Nucleic acid-binding proteins"/>
    <property type="match status" value="2"/>
</dbReference>
<dbReference type="CDD" id="cd04471">
    <property type="entry name" value="S1_RNase_R"/>
    <property type="match status" value="1"/>
</dbReference>
<reference evidence="13 14" key="1">
    <citation type="journal article" date="2010" name="Stand. Genomic Sci.">
        <title>Complete genome sequence of Haliangium ochraceum type strain (SMP-2).</title>
        <authorList>
            <consortium name="US DOE Joint Genome Institute (JGI-PGF)"/>
            <person name="Ivanova N."/>
            <person name="Daum C."/>
            <person name="Lang E."/>
            <person name="Abt B."/>
            <person name="Kopitz M."/>
            <person name="Saunders E."/>
            <person name="Lapidus A."/>
            <person name="Lucas S."/>
            <person name="Glavina Del Rio T."/>
            <person name="Nolan M."/>
            <person name="Tice H."/>
            <person name="Copeland A."/>
            <person name="Cheng J.F."/>
            <person name="Chen F."/>
            <person name="Bruce D."/>
            <person name="Goodwin L."/>
            <person name="Pitluck S."/>
            <person name="Mavromatis K."/>
            <person name="Pati A."/>
            <person name="Mikhailova N."/>
            <person name="Chen A."/>
            <person name="Palaniappan K."/>
            <person name="Land M."/>
            <person name="Hauser L."/>
            <person name="Chang Y.J."/>
            <person name="Jeffries C.D."/>
            <person name="Detter J.C."/>
            <person name="Brettin T."/>
            <person name="Rohde M."/>
            <person name="Goker M."/>
            <person name="Bristow J."/>
            <person name="Markowitz V."/>
            <person name="Eisen J.A."/>
            <person name="Hugenholtz P."/>
            <person name="Kyrpides N.C."/>
            <person name="Klenk H.P."/>
        </authorList>
    </citation>
    <scope>NUCLEOTIDE SEQUENCE [LARGE SCALE GENOMIC DNA]</scope>
    <source>
        <strain evidence="14">DSM 14365 / CIP 107738 / JCM 11303 / AJ 13395 / SMP-2</strain>
    </source>
</reference>
<dbReference type="PANTHER" id="PTHR23355:SF9">
    <property type="entry name" value="DIS3-LIKE EXONUCLEASE 2"/>
    <property type="match status" value="1"/>
</dbReference>
<dbReference type="Pfam" id="PF00773">
    <property type="entry name" value="RNB"/>
    <property type="match status" value="1"/>
</dbReference>
<dbReference type="SMART" id="SM00955">
    <property type="entry name" value="RNB"/>
    <property type="match status" value="1"/>
</dbReference>
<dbReference type="InterPro" id="IPR009970">
    <property type="entry name" value="HC2"/>
</dbReference>
<feature type="region of interest" description="Disordered" evidence="11">
    <location>
        <begin position="949"/>
        <end position="1004"/>
    </location>
</feature>
<comment type="subcellular location">
    <subcellularLocation>
        <location evidence="3 10">Cytoplasm</location>
    </subcellularLocation>
</comment>
<dbReference type="PANTHER" id="PTHR23355">
    <property type="entry name" value="RIBONUCLEASE"/>
    <property type="match status" value="1"/>
</dbReference>
<keyword evidence="7 10" id="KW-0378">Hydrolase</keyword>
<dbReference type="HOGENOM" id="CLU_002333_7_3_7"/>
<dbReference type="Proteomes" id="UP000001880">
    <property type="component" value="Chromosome"/>
</dbReference>
<comment type="function">
    <text evidence="10">3'-5' exoribonuclease that releases 5'-nucleoside monophosphates and is involved in maturation of structured RNAs.</text>
</comment>
<dbReference type="InterPro" id="IPR040476">
    <property type="entry name" value="CSD2"/>
</dbReference>
<dbReference type="GO" id="GO:0005829">
    <property type="term" value="C:cytosol"/>
    <property type="evidence" value="ECO:0007669"/>
    <property type="project" value="TreeGrafter"/>
</dbReference>